<accession>A0ABU1VMT9</accession>
<sequence length="77" mass="8138">MEFRVTLTAPDAAVIDEAIRMVDPAALVDIDPVDQALRVTAWLDMGELVSLLAQAGYPVTPDQVHQIPSICCGGCSG</sequence>
<keyword evidence="2" id="KW-1185">Reference proteome</keyword>
<evidence type="ECO:0000313" key="1">
    <source>
        <dbReference type="EMBL" id="MDR7098797.1"/>
    </source>
</evidence>
<proteinExistence type="predicted"/>
<dbReference type="Proteomes" id="UP001267878">
    <property type="component" value="Unassembled WGS sequence"/>
</dbReference>
<organism evidence="1 2">
    <name type="scientific">Agrilutibacter niabensis</name>
    <dbReference type="NCBI Taxonomy" id="380628"/>
    <lineage>
        <taxon>Bacteria</taxon>
        <taxon>Pseudomonadati</taxon>
        <taxon>Pseudomonadota</taxon>
        <taxon>Gammaproteobacteria</taxon>
        <taxon>Lysobacterales</taxon>
        <taxon>Lysobacteraceae</taxon>
        <taxon>Agrilutibacter</taxon>
    </lineage>
</organism>
<evidence type="ECO:0008006" key="3">
    <source>
        <dbReference type="Google" id="ProtNLM"/>
    </source>
</evidence>
<name>A0ABU1VMT9_9GAMM</name>
<reference evidence="1 2" key="1">
    <citation type="submission" date="2023-07" db="EMBL/GenBank/DDBJ databases">
        <title>Sorghum-associated microbial communities from plants grown in Nebraska, USA.</title>
        <authorList>
            <person name="Schachtman D."/>
        </authorList>
    </citation>
    <scope>NUCLEOTIDE SEQUENCE [LARGE SCALE GENOMIC DNA]</scope>
    <source>
        <strain evidence="1 2">BE187</strain>
    </source>
</reference>
<gene>
    <name evidence="1" type="ORF">J2X04_001144</name>
</gene>
<dbReference type="RefSeq" id="WP_310052880.1">
    <property type="nucleotide sequence ID" value="NZ_JAVDVW010000001.1"/>
</dbReference>
<protein>
    <recommendedName>
        <fullName evidence="3">HMA domain-containing protein</fullName>
    </recommendedName>
</protein>
<evidence type="ECO:0000313" key="2">
    <source>
        <dbReference type="Proteomes" id="UP001267878"/>
    </source>
</evidence>
<dbReference type="EMBL" id="JAVDVW010000001">
    <property type="protein sequence ID" value="MDR7098797.1"/>
    <property type="molecule type" value="Genomic_DNA"/>
</dbReference>
<comment type="caution">
    <text evidence="1">The sequence shown here is derived from an EMBL/GenBank/DDBJ whole genome shotgun (WGS) entry which is preliminary data.</text>
</comment>